<gene>
    <name evidence="2" type="ORF">CVIRNUC_010728</name>
</gene>
<comment type="caution">
    <text evidence="2">The sequence shown here is derived from an EMBL/GenBank/DDBJ whole genome shotgun (WGS) entry which is preliminary data.</text>
</comment>
<accession>A0AAV1IJQ9</accession>
<organism evidence="2 3">
    <name type="scientific">Coccomyxa viridis</name>
    <dbReference type="NCBI Taxonomy" id="1274662"/>
    <lineage>
        <taxon>Eukaryota</taxon>
        <taxon>Viridiplantae</taxon>
        <taxon>Chlorophyta</taxon>
        <taxon>core chlorophytes</taxon>
        <taxon>Trebouxiophyceae</taxon>
        <taxon>Trebouxiophyceae incertae sedis</taxon>
        <taxon>Coccomyxaceae</taxon>
        <taxon>Coccomyxa</taxon>
    </lineage>
</organism>
<evidence type="ECO:0000313" key="2">
    <source>
        <dbReference type="EMBL" id="CAK0787508.1"/>
    </source>
</evidence>
<dbReference type="AlphaFoldDB" id="A0AAV1IJQ9"/>
<protein>
    <submittedName>
        <fullName evidence="2">Uncharacterized protein</fullName>
    </submittedName>
</protein>
<keyword evidence="3" id="KW-1185">Reference proteome</keyword>
<feature type="compositionally biased region" description="Basic and acidic residues" evidence="1">
    <location>
        <begin position="93"/>
        <end position="115"/>
    </location>
</feature>
<evidence type="ECO:0000256" key="1">
    <source>
        <dbReference type="SAM" id="MobiDB-lite"/>
    </source>
</evidence>
<reference evidence="2 3" key="1">
    <citation type="submission" date="2023-10" db="EMBL/GenBank/DDBJ databases">
        <authorList>
            <person name="Maclean D."/>
            <person name="Macfadyen A."/>
        </authorList>
    </citation>
    <scope>NUCLEOTIDE SEQUENCE [LARGE SCALE GENOMIC DNA]</scope>
</reference>
<name>A0AAV1IJQ9_9CHLO</name>
<evidence type="ECO:0000313" key="3">
    <source>
        <dbReference type="Proteomes" id="UP001314263"/>
    </source>
</evidence>
<dbReference type="EMBL" id="CAUYUE010000017">
    <property type="protein sequence ID" value="CAK0787508.1"/>
    <property type="molecule type" value="Genomic_DNA"/>
</dbReference>
<dbReference type="Proteomes" id="UP001314263">
    <property type="component" value="Unassembled WGS sequence"/>
</dbReference>
<proteinExistence type="predicted"/>
<feature type="compositionally biased region" description="Basic residues" evidence="1">
    <location>
        <begin position="83"/>
        <end position="92"/>
    </location>
</feature>
<feature type="region of interest" description="Disordered" evidence="1">
    <location>
        <begin position="45"/>
        <end position="121"/>
    </location>
</feature>
<sequence>MQSNVPQVSEETKKRWKDEIAEKMRKKLEHRSKRDTWAERLEAAAHEGAVMDTGSGADAAREVHKDKDRKKKSKSKDKDKAKKEKRKKKRRHDTSSGEEKKDRNDKKRREDKESSEIPGTP</sequence>